<dbReference type="EMBL" id="LT670817">
    <property type="protein sequence ID" value="SHH93437.1"/>
    <property type="molecule type" value="Genomic_DNA"/>
</dbReference>
<dbReference type="RefSeq" id="WP_079605232.1">
    <property type="nucleotide sequence ID" value="NZ_LT670817.1"/>
</dbReference>
<dbReference type="UniPathway" id="UPA00214"/>
<proteinExistence type="inferred from homology"/>
<evidence type="ECO:0000256" key="7">
    <source>
        <dbReference type="ARBA" id="ARBA00023027"/>
    </source>
</evidence>
<feature type="domain" description="NAD-dependent epimerase/dehydratase" evidence="12">
    <location>
        <begin position="7"/>
        <end position="254"/>
    </location>
</feature>
<dbReference type="Gene3D" id="3.40.50.720">
    <property type="entry name" value="NAD(P)-binding Rossmann-like Domain"/>
    <property type="match status" value="1"/>
</dbReference>
<accession>A0A1M5X0R9</accession>
<dbReference type="OrthoDB" id="9801785at2"/>
<protein>
    <recommendedName>
        <fullName evidence="6 10">UDP-glucose 4-epimerase</fullName>
        <ecNumber evidence="5 10">5.1.3.2</ecNumber>
    </recommendedName>
</protein>
<organism evidence="13 14">
    <name type="scientific">Bradyrhizobium erythrophlei</name>
    <dbReference type="NCBI Taxonomy" id="1437360"/>
    <lineage>
        <taxon>Bacteria</taxon>
        <taxon>Pseudomonadati</taxon>
        <taxon>Pseudomonadota</taxon>
        <taxon>Alphaproteobacteria</taxon>
        <taxon>Hyphomicrobiales</taxon>
        <taxon>Nitrobacteraceae</taxon>
        <taxon>Bradyrhizobium</taxon>
    </lineage>
</organism>
<evidence type="ECO:0000256" key="2">
    <source>
        <dbReference type="ARBA" id="ARBA00001911"/>
    </source>
</evidence>
<evidence type="ECO:0000259" key="12">
    <source>
        <dbReference type="Pfam" id="PF01370"/>
    </source>
</evidence>
<dbReference type="InterPro" id="IPR005886">
    <property type="entry name" value="UDP_G4E"/>
</dbReference>
<comment type="subunit">
    <text evidence="10">Homodimer.</text>
</comment>
<evidence type="ECO:0000256" key="4">
    <source>
        <dbReference type="ARBA" id="ARBA00007637"/>
    </source>
</evidence>
<reference evidence="13 14" key="1">
    <citation type="submission" date="2016-11" db="EMBL/GenBank/DDBJ databases">
        <authorList>
            <person name="Jaros S."/>
            <person name="Januszkiewicz K."/>
            <person name="Wedrychowicz H."/>
        </authorList>
    </citation>
    <scope>NUCLEOTIDE SEQUENCE [LARGE SCALE GENOMIC DNA]</scope>
    <source>
        <strain evidence="13 14">GAS138</strain>
    </source>
</reference>
<keyword evidence="8 10" id="KW-0413">Isomerase</keyword>
<dbReference type="Proteomes" id="UP000189796">
    <property type="component" value="Chromosome I"/>
</dbReference>
<evidence type="ECO:0000313" key="14">
    <source>
        <dbReference type="Proteomes" id="UP000189796"/>
    </source>
</evidence>
<dbReference type="GO" id="GO:0033499">
    <property type="term" value="P:galactose catabolic process via UDP-galactose, Leloir pathway"/>
    <property type="evidence" value="ECO:0007669"/>
    <property type="project" value="TreeGrafter"/>
</dbReference>
<comment type="catalytic activity">
    <reaction evidence="1 10">
        <text>UDP-alpha-D-glucose = UDP-alpha-D-galactose</text>
        <dbReference type="Rhea" id="RHEA:22168"/>
        <dbReference type="ChEBI" id="CHEBI:58885"/>
        <dbReference type="ChEBI" id="CHEBI:66914"/>
        <dbReference type="EC" id="5.1.3.2"/>
    </reaction>
</comment>
<evidence type="ECO:0000256" key="6">
    <source>
        <dbReference type="ARBA" id="ARBA00018569"/>
    </source>
</evidence>
<evidence type="ECO:0000256" key="8">
    <source>
        <dbReference type="ARBA" id="ARBA00023235"/>
    </source>
</evidence>
<evidence type="ECO:0000256" key="5">
    <source>
        <dbReference type="ARBA" id="ARBA00013189"/>
    </source>
</evidence>
<dbReference type="AlphaFoldDB" id="A0A1M5X0R9"/>
<dbReference type="Gene3D" id="3.90.25.10">
    <property type="entry name" value="UDP-galactose 4-epimerase, domain 1"/>
    <property type="match status" value="1"/>
</dbReference>
<dbReference type="PANTHER" id="PTHR43725">
    <property type="entry name" value="UDP-GLUCOSE 4-EPIMERASE"/>
    <property type="match status" value="1"/>
</dbReference>
<dbReference type="Pfam" id="PF01370">
    <property type="entry name" value="Epimerase"/>
    <property type="match status" value="1"/>
</dbReference>
<evidence type="ECO:0000256" key="3">
    <source>
        <dbReference type="ARBA" id="ARBA00004947"/>
    </source>
</evidence>
<dbReference type="SUPFAM" id="SSF51735">
    <property type="entry name" value="NAD(P)-binding Rossmann-fold domains"/>
    <property type="match status" value="1"/>
</dbReference>
<dbReference type="GO" id="GO:0003978">
    <property type="term" value="F:UDP-glucose 4-epimerase activity"/>
    <property type="evidence" value="ECO:0007669"/>
    <property type="project" value="UniProtKB-UniRule"/>
</dbReference>
<evidence type="ECO:0000256" key="11">
    <source>
        <dbReference type="SAM" id="MobiDB-lite"/>
    </source>
</evidence>
<comment type="similarity">
    <text evidence="4 10">Belongs to the NAD(P)-dependent epimerase/dehydratase family.</text>
</comment>
<evidence type="ECO:0000313" key="13">
    <source>
        <dbReference type="EMBL" id="SHH93437.1"/>
    </source>
</evidence>
<keyword evidence="7 10" id="KW-0520">NAD</keyword>
<dbReference type="InterPro" id="IPR036291">
    <property type="entry name" value="NAD(P)-bd_dom_sf"/>
</dbReference>
<gene>
    <name evidence="13" type="ORF">SAMN05443248_6933</name>
</gene>
<sequence>MNDRPAILVTGGAGYIGSHCCRALIAAGYHPVAYDNLSTGHRGFVTGSLVVGDVRDETALAETFAQHNIVAVMHFAASSLVGESVADPQKYYWNNVVGTLSLLKGMREAGCNRLVFSSTGAVYGNADSSALPESYACAPINPYGTSKWIIERILADYRIAYGLGSFCLRYFNASGADASGGIGELRDNETHLIPRAMMALQGHVGDFAVFGTDYDTPDGTAIRDYIHVSDLAAAHVLALRLLMQGHSGGAFNLGTGTGFSVREILAAIAAETGREVPHVVMPRRPGDPAYLVADPTAARETLKFRPVHSDLATIIRTAWAWHRTAHPLKTGETPCSEAGLSPAAAARSRT</sequence>
<dbReference type="EC" id="5.1.3.2" evidence="5 10"/>
<dbReference type="CDD" id="cd05247">
    <property type="entry name" value="UDP_G4E_1_SDR_e"/>
    <property type="match status" value="1"/>
</dbReference>
<comment type="pathway">
    <text evidence="3 10">Carbohydrate metabolism; galactose metabolism.</text>
</comment>
<dbReference type="NCBIfam" id="TIGR01179">
    <property type="entry name" value="galE"/>
    <property type="match status" value="1"/>
</dbReference>
<evidence type="ECO:0000256" key="1">
    <source>
        <dbReference type="ARBA" id="ARBA00000083"/>
    </source>
</evidence>
<evidence type="ECO:0000256" key="9">
    <source>
        <dbReference type="ARBA" id="ARBA00023277"/>
    </source>
</evidence>
<name>A0A1M5X0R9_9BRAD</name>
<feature type="region of interest" description="Disordered" evidence="11">
    <location>
        <begin position="330"/>
        <end position="350"/>
    </location>
</feature>
<keyword evidence="9 10" id="KW-0119">Carbohydrate metabolism</keyword>
<comment type="cofactor">
    <cofactor evidence="2 10">
        <name>NAD(+)</name>
        <dbReference type="ChEBI" id="CHEBI:57540"/>
    </cofactor>
</comment>
<evidence type="ECO:0000256" key="10">
    <source>
        <dbReference type="RuleBase" id="RU366046"/>
    </source>
</evidence>
<dbReference type="InterPro" id="IPR001509">
    <property type="entry name" value="Epimerase_deHydtase"/>
</dbReference>
<dbReference type="PANTHER" id="PTHR43725:SF53">
    <property type="entry name" value="UDP-ARABINOSE 4-EPIMERASE 1"/>
    <property type="match status" value="1"/>
</dbReference>